<protein>
    <submittedName>
        <fullName evidence="2">Uncharacterized protein</fullName>
    </submittedName>
</protein>
<sequence length="245" mass="25836">MSETPGGQIKGRPLHFIWMCDCSLSMEGQKIEVLNFAIREAIPAMQAIAKLHDEAEILVRVVAFSDSARWHVSQPTRIEDFRWLDLQADGMTAMGEALSLVAAQLDVSKMPARGLPPVLVLISDGMPSDNFEQGLKRLISQGWGAKAVRVAIAIGGDADKAVLSRFASNSEGTVLEAHNSADLVKHIKFASTQVVSNSIRPPSQGGSPKPGSLSSGSAPTAVTAPNLVTSPTATAAPSGGAEDVW</sequence>
<evidence type="ECO:0000313" key="2">
    <source>
        <dbReference type="EMBL" id="BDI34164.1"/>
    </source>
</evidence>
<gene>
    <name evidence="2" type="ORF">CCAX7_62150</name>
</gene>
<organism evidence="2 3">
    <name type="scientific">Capsulimonas corticalis</name>
    <dbReference type="NCBI Taxonomy" id="2219043"/>
    <lineage>
        <taxon>Bacteria</taxon>
        <taxon>Bacillati</taxon>
        <taxon>Armatimonadota</taxon>
        <taxon>Armatimonadia</taxon>
        <taxon>Capsulimonadales</taxon>
        <taxon>Capsulimonadaceae</taxon>
        <taxon>Capsulimonas</taxon>
    </lineage>
</organism>
<dbReference type="EMBL" id="AP025739">
    <property type="protein sequence ID" value="BDI34164.1"/>
    <property type="molecule type" value="Genomic_DNA"/>
</dbReference>
<feature type="compositionally biased region" description="Low complexity" evidence="1">
    <location>
        <begin position="201"/>
        <end position="217"/>
    </location>
</feature>
<dbReference type="OrthoDB" id="9806395at2"/>
<dbReference type="Pfam" id="PF00092">
    <property type="entry name" value="VWA"/>
    <property type="match status" value="1"/>
</dbReference>
<dbReference type="InterPro" id="IPR036465">
    <property type="entry name" value="vWFA_dom_sf"/>
</dbReference>
<keyword evidence="3" id="KW-1185">Reference proteome</keyword>
<dbReference type="SUPFAM" id="SSF53300">
    <property type="entry name" value="vWA-like"/>
    <property type="match status" value="1"/>
</dbReference>
<dbReference type="AlphaFoldDB" id="A0A402CWH5"/>
<dbReference type="RefSeq" id="WP_119321705.1">
    <property type="nucleotide sequence ID" value="NZ_AP025739.1"/>
</dbReference>
<dbReference type="Gene3D" id="3.40.50.410">
    <property type="entry name" value="von Willebrand factor, type A domain"/>
    <property type="match status" value="1"/>
</dbReference>
<name>A0A402CWH5_9BACT</name>
<dbReference type="InterPro" id="IPR002035">
    <property type="entry name" value="VWF_A"/>
</dbReference>
<evidence type="ECO:0000256" key="1">
    <source>
        <dbReference type="SAM" id="MobiDB-lite"/>
    </source>
</evidence>
<dbReference type="SMART" id="SM00327">
    <property type="entry name" value="VWA"/>
    <property type="match status" value="1"/>
</dbReference>
<feature type="region of interest" description="Disordered" evidence="1">
    <location>
        <begin position="197"/>
        <end position="245"/>
    </location>
</feature>
<accession>A0A402CWH5</accession>
<reference evidence="2 3" key="1">
    <citation type="journal article" date="2019" name="Int. J. Syst. Evol. Microbiol.">
        <title>Capsulimonas corticalis gen. nov., sp. nov., an aerobic capsulated bacterium, of a novel bacterial order, Capsulimonadales ord. nov., of the class Armatimonadia of the phylum Armatimonadetes.</title>
        <authorList>
            <person name="Li J."/>
            <person name="Kudo C."/>
            <person name="Tonouchi A."/>
        </authorList>
    </citation>
    <scope>NUCLEOTIDE SEQUENCE [LARGE SCALE GENOMIC DNA]</scope>
    <source>
        <strain evidence="2 3">AX-7</strain>
    </source>
</reference>
<dbReference type="CDD" id="cd00198">
    <property type="entry name" value="vWFA"/>
    <property type="match status" value="1"/>
</dbReference>
<dbReference type="PROSITE" id="PS50234">
    <property type="entry name" value="VWFA"/>
    <property type="match status" value="1"/>
</dbReference>
<feature type="compositionally biased region" description="Polar residues" evidence="1">
    <location>
        <begin position="226"/>
        <end position="235"/>
    </location>
</feature>
<evidence type="ECO:0000313" key="3">
    <source>
        <dbReference type="Proteomes" id="UP000287394"/>
    </source>
</evidence>
<dbReference type="KEGG" id="ccot:CCAX7_62150"/>
<proteinExistence type="predicted"/>
<dbReference type="Proteomes" id="UP000287394">
    <property type="component" value="Chromosome"/>
</dbReference>